<sequence length="569" mass="62640">MKAFAPLLSLGLATSVAGHGYLYIPSSRTRLGNEAGVDSCPECAILEPVSSWPDLDAAPVGRSGPCGYNARDSIDYNQPTTNWGSEAVQSYSPGEEIEVQWCVDHNGDHGGMFTYRICQDQSIVDKFLDPSYLPTDDEKQAAEDCFDAGLLPCTDVSGQECGYSADCTEGEACWRNDWFTCNGFEASDRPKCQGVDNAELNSCYTSIAGGYTVTKKVKLPEYTSNHTLISFKWNSFQTGQIYLSCADIAIHPLSLPSSTSFSIKSVYPTELILLSHPQTPAGVGKKEQKAKTPTKEALPDLTIGLHGTIQVPPPSGPLSQTNTTQANAHRSGPSVLHNIHFIGKLEPWVNFERDARQFVEDSHLEQYGAIISFKHRRNEPAASIANGHVHVGDKTSVQGRFANNFGQVIGAICSAANVDIRFADYKSTDDTIMSGEVPDVVLITTSGSMRIVGEMKTPWVMAYDLQDAAIPHEEAHLRHILGQITGDMKSSHRNYGFISTYEETIFLKQEFKRGSWTLFHSRPIHHSTKRESARGLDLTNKVSLRECFWFLIRCALEDDIAGNSLLLRE</sequence>
<evidence type="ECO:0000256" key="6">
    <source>
        <dbReference type="ARBA" id="ARBA00034311"/>
    </source>
</evidence>
<organism evidence="9 10">
    <name type="scientific">Aspergillus parasiticus</name>
    <dbReference type="NCBI Taxonomy" id="5067"/>
    <lineage>
        <taxon>Eukaryota</taxon>
        <taxon>Fungi</taxon>
        <taxon>Dikarya</taxon>
        <taxon>Ascomycota</taxon>
        <taxon>Pezizomycotina</taxon>
        <taxon>Eurotiomycetes</taxon>
        <taxon>Eurotiomycetidae</taxon>
        <taxon>Eurotiales</taxon>
        <taxon>Aspergillaceae</taxon>
        <taxon>Aspergillus</taxon>
        <taxon>Aspergillus subgen. Circumdati</taxon>
    </lineage>
</organism>
<evidence type="ECO:0000256" key="4">
    <source>
        <dbReference type="ARBA" id="ARBA00023157"/>
    </source>
</evidence>
<dbReference type="Pfam" id="PF03067">
    <property type="entry name" value="LPMO_10"/>
    <property type="match status" value="1"/>
</dbReference>
<keyword evidence="4" id="KW-1015">Disulfide bond</keyword>
<comment type="cofactor">
    <cofactor evidence="1">
        <name>Cu(2+)</name>
        <dbReference type="ChEBI" id="CHEBI:29036"/>
    </cofactor>
</comment>
<reference evidence="9 10" key="1">
    <citation type="submission" date="2019-04" db="EMBL/GenBank/DDBJ databases">
        <title>Fungal friends and foes A comparative genomics study of 23 Aspergillus species from section Flavi.</title>
        <authorList>
            <consortium name="DOE Joint Genome Institute"/>
            <person name="Kjaerbolling I."/>
            <person name="Vesth T.C."/>
            <person name="Frisvad J.C."/>
            <person name="Nybo J.L."/>
            <person name="Theobald S."/>
            <person name="Kildgaard S."/>
            <person name="Petersen T.I."/>
            <person name="Kuo A."/>
            <person name="Sato A."/>
            <person name="Lyhne E.K."/>
            <person name="Kogle M.E."/>
            <person name="Wiebenga A."/>
            <person name="Kun R.S."/>
            <person name="Lubbers R.J."/>
            <person name="Makela M.R."/>
            <person name="Barry K."/>
            <person name="Chovatia M."/>
            <person name="Clum A."/>
            <person name="Daum C."/>
            <person name="Haridas S."/>
            <person name="He G."/>
            <person name="LaButti K."/>
            <person name="Lipzen A."/>
            <person name="Mondo S."/>
            <person name="Pangilinan J."/>
            <person name="Riley R."/>
            <person name="Salamov A."/>
            <person name="Simmons B.A."/>
            <person name="Magnuson J.K."/>
            <person name="Henrissat B."/>
            <person name="Mortensen U.H."/>
            <person name="Larsen T.O."/>
            <person name="De vries R.P."/>
            <person name="Grigoriev I.V."/>
            <person name="Machida M."/>
            <person name="Baker S.E."/>
            <person name="Andersen M.R."/>
        </authorList>
    </citation>
    <scope>NUCLEOTIDE SEQUENCE [LARGE SCALE GENOMIC DNA]</scope>
    <source>
        <strain evidence="9 10">CBS 117618</strain>
    </source>
</reference>
<dbReference type="SMR" id="A0A5N6DXM9"/>
<keyword evidence="2" id="KW-0479">Metal-binding</keyword>
<proteinExistence type="inferred from homology"/>
<dbReference type="EMBL" id="ML734945">
    <property type="protein sequence ID" value="KAB8209765.1"/>
    <property type="molecule type" value="Genomic_DNA"/>
</dbReference>
<feature type="chain" id="PRO_5025054872" description="Chitin-binding type-4 domain-containing protein" evidence="7">
    <location>
        <begin position="19"/>
        <end position="569"/>
    </location>
</feature>
<dbReference type="Proteomes" id="UP000326532">
    <property type="component" value="Unassembled WGS sequence"/>
</dbReference>
<evidence type="ECO:0000256" key="5">
    <source>
        <dbReference type="ARBA" id="ARBA00023180"/>
    </source>
</evidence>
<evidence type="ECO:0000256" key="1">
    <source>
        <dbReference type="ARBA" id="ARBA00001973"/>
    </source>
</evidence>
<keyword evidence="7" id="KW-0732">Signal</keyword>
<feature type="domain" description="Chitin-binding type-4" evidence="8">
    <location>
        <begin position="19"/>
        <end position="248"/>
    </location>
</feature>
<evidence type="ECO:0000256" key="2">
    <source>
        <dbReference type="ARBA" id="ARBA00022723"/>
    </source>
</evidence>
<keyword evidence="10" id="KW-1185">Reference proteome</keyword>
<accession>A0A5N6DXM9</accession>
<dbReference type="InterPro" id="IPR004302">
    <property type="entry name" value="Cellulose/chitin-bd_N"/>
</dbReference>
<dbReference type="AlphaFoldDB" id="A0A5N6DXM9"/>
<gene>
    <name evidence="9" type="ORF">BDV34DRAFT_221267</name>
</gene>
<dbReference type="PANTHER" id="PTHR36575">
    <property type="entry name" value="BINDING PROTEIN, PUTATIVE (AFU_ORTHOLOGUE AFUA_1G14430)-RELATED"/>
    <property type="match status" value="1"/>
</dbReference>
<keyword evidence="3" id="KW-0186">Copper</keyword>
<dbReference type="PANTHER" id="PTHR36575:SF2">
    <property type="entry name" value="CHITIN-BINDING TYPE-4 DOMAIN-CONTAINING PROTEIN-RELATED"/>
    <property type="match status" value="1"/>
</dbReference>
<evidence type="ECO:0000259" key="8">
    <source>
        <dbReference type="Pfam" id="PF03067"/>
    </source>
</evidence>
<evidence type="ECO:0000313" key="10">
    <source>
        <dbReference type="Proteomes" id="UP000326532"/>
    </source>
</evidence>
<keyword evidence="5" id="KW-0325">Glycoprotein</keyword>
<protein>
    <recommendedName>
        <fullName evidence="8">Chitin-binding type-4 domain-containing protein</fullName>
    </recommendedName>
</protein>
<name>A0A5N6DXM9_ASPPA</name>
<feature type="signal peptide" evidence="7">
    <location>
        <begin position="1"/>
        <end position="18"/>
    </location>
</feature>
<evidence type="ECO:0000256" key="7">
    <source>
        <dbReference type="SAM" id="SignalP"/>
    </source>
</evidence>
<evidence type="ECO:0000256" key="3">
    <source>
        <dbReference type="ARBA" id="ARBA00023008"/>
    </source>
</evidence>
<comment type="similarity">
    <text evidence="6">Belongs to the polysaccharide monooxygenase AA13 family.</text>
</comment>
<evidence type="ECO:0000313" key="9">
    <source>
        <dbReference type="EMBL" id="KAB8209765.1"/>
    </source>
</evidence>
<dbReference type="CDD" id="cd21137">
    <property type="entry name" value="AA13_LPMO-like"/>
    <property type="match status" value="1"/>
</dbReference>
<dbReference type="GO" id="GO:0046872">
    <property type="term" value="F:metal ion binding"/>
    <property type="evidence" value="ECO:0007669"/>
    <property type="project" value="UniProtKB-KW"/>
</dbReference>
<dbReference type="InterPro" id="IPR052282">
    <property type="entry name" value="Starch-active_LPMO"/>
</dbReference>
<dbReference type="VEuPathDB" id="FungiDB:BDV34DRAFT_221267"/>